<proteinExistence type="inferred from homology"/>
<dbReference type="InterPro" id="IPR016161">
    <property type="entry name" value="Ald_DH/histidinol_DH"/>
</dbReference>
<comment type="similarity">
    <text evidence="1 3 5">Belongs to the aldehyde dehydrogenase family.</text>
</comment>
<dbReference type="InterPro" id="IPR012394">
    <property type="entry name" value="Aldehyde_DH_NAD(P)"/>
</dbReference>
<dbReference type="CDD" id="cd07136">
    <property type="entry name" value="ALDH_YwdH-P39616"/>
    <property type="match status" value="1"/>
</dbReference>
<gene>
    <name evidence="7" type="ORF">ACFP56_13195</name>
</gene>
<protein>
    <recommendedName>
        <fullName evidence="3">Aldehyde dehydrogenase</fullName>
    </recommendedName>
</protein>
<dbReference type="PANTHER" id="PTHR43570">
    <property type="entry name" value="ALDEHYDE DEHYDROGENASE"/>
    <property type="match status" value="1"/>
</dbReference>
<evidence type="ECO:0000256" key="4">
    <source>
        <dbReference type="PROSITE-ProRule" id="PRU10007"/>
    </source>
</evidence>
<evidence type="ECO:0000256" key="1">
    <source>
        <dbReference type="ARBA" id="ARBA00009986"/>
    </source>
</evidence>
<dbReference type="Proteomes" id="UP001596233">
    <property type="component" value="Unassembled WGS sequence"/>
</dbReference>
<dbReference type="PROSITE" id="PS00070">
    <property type="entry name" value="ALDEHYDE_DEHYDR_CYS"/>
    <property type="match status" value="1"/>
</dbReference>
<keyword evidence="8" id="KW-1185">Reference proteome</keyword>
<evidence type="ECO:0000313" key="8">
    <source>
        <dbReference type="Proteomes" id="UP001596233"/>
    </source>
</evidence>
<dbReference type="SUPFAM" id="SSF53720">
    <property type="entry name" value="ALDH-like"/>
    <property type="match status" value="1"/>
</dbReference>
<dbReference type="InterPro" id="IPR016160">
    <property type="entry name" value="Ald_DH_CS_CYS"/>
</dbReference>
<dbReference type="PROSITE" id="PS00687">
    <property type="entry name" value="ALDEHYDE_DEHYDR_GLU"/>
    <property type="match status" value="1"/>
</dbReference>
<name>A0ABW1V7J3_9BACL</name>
<evidence type="ECO:0000256" key="5">
    <source>
        <dbReference type="RuleBase" id="RU003345"/>
    </source>
</evidence>
<dbReference type="Pfam" id="PF00171">
    <property type="entry name" value="Aldedh"/>
    <property type="match status" value="1"/>
</dbReference>
<organism evidence="7 8">
    <name type="scientific">Paenibacillus septentrionalis</name>
    <dbReference type="NCBI Taxonomy" id="429342"/>
    <lineage>
        <taxon>Bacteria</taxon>
        <taxon>Bacillati</taxon>
        <taxon>Bacillota</taxon>
        <taxon>Bacilli</taxon>
        <taxon>Bacillales</taxon>
        <taxon>Paenibacillaceae</taxon>
        <taxon>Paenibacillus</taxon>
    </lineage>
</organism>
<dbReference type="InterPro" id="IPR015590">
    <property type="entry name" value="Aldehyde_DH_dom"/>
</dbReference>
<keyword evidence="2 3" id="KW-0560">Oxidoreductase</keyword>
<feature type="active site" evidence="4">
    <location>
        <position position="210"/>
    </location>
</feature>
<dbReference type="PIRSF" id="PIRSF036492">
    <property type="entry name" value="ALDH"/>
    <property type="match status" value="1"/>
</dbReference>
<evidence type="ECO:0000313" key="7">
    <source>
        <dbReference type="EMBL" id="MFC6333578.1"/>
    </source>
</evidence>
<dbReference type="PANTHER" id="PTHR43570:SF16">
    <property type="entry name" value="ALDEHYDE DEHYDROGENASE TYPE III, ISOFORM Q"/>
    <property type="match status" value="1"/>
</dbReference>
<comment type="caution">
    <text evidence="7">The sequence shown here is derived from an EMBL/GenBank/DDBJ whole genome shotgun (WGS) entry which is preliminary data.</text>
</comment>
<evidence type="ECO:0000259" key="6">
    <source>
        <dbReference type="Pfam" id="PF00171"/>
    </source>
</evidence>
<dbReference type="Gene3D" id="3.40.605.10">
    <property type="entry name" value="Aldehyde Dehydrogenase, Chain A, domain 1"/>
    <property type="match status" value="1"/>
</dbReference>
<evidence type="ECO:0000256" key="2">
    <source>
        <dbReference type="ARBA" id="ARBA00023002"/>
    </source>
</evidence>
<dbReference type="InterPro" id="IPR016162">
    <property type="entry name" value="Ald_DH_N"/>
</dbReference>
<dbReference type="RefSeq" id="WP_379235194.1">
    <property type="nucleotide sequence ID" value="NZ_JBHSTE010000004.1"/>
</dbReference>
<reference evidence="8" key="1">
    <citation type="journal article" date="2019" name="Int. J. Syst. Evol. Microbiol.">
        <title>The Global Catalogue of Microorganisms (GCM) 10K type strain sequencing project: providing services to taxonomists for standard genome sequencing and annotation.</title>
        <authorList>
            <consortium name="The Broad Institute Genomics Platform"/>
            <consortium name="The Broad Institute Genome Sequencing Center for Infectious Disease"/>
            <person name="Wu L."/>
            <person name="Ma J."/>
        </authorList>
    </citation>
    <scope>NUCLEOTIDE SEQUENCE [LARGE SCALE GENOMIC DNA]</scope>
    <source>
        <strain evidence="8">PCU 280</strain>
    </source>
</reference>
<dbReference type="EMBL" id="JBHSTE010000004">
    <property type="protein sequence ID" value="MFC6333578.1"/>
    <property type="molecule type" value="Genomic_DNA"/>
</dbReference>
<sequence>MNAYQALLQAQKSYFLTGQTKSIQHRIDSLQKLRQAIRQAESKISDALHADLNKSALDAYSTEIGIVLEEIAFMLRHIRRWSKPRRVKAPMTHIGSSSKVYPQPYGSALIIAPWNYPFQLAIAPLIGAIAAGNCAVIKPSELAPHTSQVLRELIERLFSSEYIAVVEGGIETNQALLAERFDYIFFTGSVHVGKIVMKAAAKHLTPVTLELGGKSPCIVHKDANLKLAAKRIAWGKFLNAGQTCIAPDYVYVHKQVEQAFISHLKEAVHALYDEEPLQNESYTRIISKRHFDRLTAFMEAGHIKLGGGSDEQSLRIEPTVLSDITWQDPIMGEEIFGPLLPLLTYEDLSELTKGIEQHPNPLAFYLFTEDRKLQEQMITDMSFGGGCINDTIFHMPQPYLPFGGIGPSGIGAYHGKGSFDTFTHYKSVLRQTTRFDLPFRYPNMKHAMKIVKLFMK</sequence>
<evidence type="ECO:0000256" key="3">
    <source>
        <dbReference type="PIRNR" id="PIRNR036492"/>
    </source>
</evidence>
<feature type="domain" description="Aldehyde dehydrogenase" evidence="6">
    <location>
        <begin position="9"/>
        <end position="428"/>
    </location>
</feature>
<dbReference type="InterPro" id="IPR016163">
    <property type="entry name" value="Ald_DH_C"/>
</dbReference>
<accession>A0ABW1V7J3</accession>
<dbReference type="InterPro" id="IPR029510">
    <property type="entry name" value="Ald_DH_CS_GLU"/>
</dbReference>
<dbReference type="Gene3D" id="3.40.309.10">
    <property type="entry name" value="Aldehyde Dehydrogenase, Chain A, domain 2"/>
    <property type="match status" value="1"/>
</dbReference>